<dbReference type="Proteomes" id="UP000006038">
    <property type="component" value="Unassembled WGS sequence"/>
</dbReference>
<dbReference type="HOGENOM" id="CLU_2765357_0_0_1"/>
<evidence type="ECO:0000313" key="4">
    <source>
        <dbReference type="Proteomes" id="UP000006038"/>
    </source>
</evidence>
<keyword evidence="2" id="KW-1133">Transmembrane helix</keyword>
<name>J3LEA1_ORYBR</name>
<keyword evidence="2" id="KW-0812">Transmembrane</keyword>
<keyword evidence="2" id="KW-0472">Membrane</keyword>
<evidence type="ECO:0000256" key="1">
    <source>
        <dbReference type="SAM" id="MobiDB-lite"/>
    </source>
</evidence>
<accession>J3LEA1</accession>
<keyword evidence="4" id="KW-1185">Reference proteome</keyword>
<feature type="region of interest" description="Disordered" evidence="1">
    <location>
        <begin position="39"/>
        <end position="59"/>
    </location>
</feature>
<dbReference type="Gramene" id="OB02G29680.1">
    <property type="protein sequence ID" value="OB02G29680.1"/>
    <property type="gene ID" value="OB02G29680"/>
</dbReference>
<evidence type="ECO:0000256" key="2">
    <source>
        <dbReference type="SAM" id="Phobius"/>
    </source>
</evidence>
<feature type="transmembrane region" description="Helical" evidence="2">
    <location>
        <begin position="13"/>
        <end position="31"/>
    </location>
</feature>
<dbReference type="EnsemblPlants" id="OB02G29680.1">
    <property type="protein sequence ID" value="OB02G29680.1"/>
    <property type="gene ID" value="OB02G29680"/>
</dbReference>
<dbReference type="AlphaFoldDB" id="J3LEA1"/>
<reference evidence="3" key="1">
    <citation type="submission" date="2013-04" db="UniProtKB">
        <authorList>
            <consortium name="EnsemblPlants"/>
        </authorList>
    </citation>
    <scope>IDENTIFICATION</scope>
</reference>
<proteinExistence type="predicted"/>
<sequence>VGGLYRWQCKRRYTISIASLIAAVKGIFLAVSRLSFPSAPRELSPQHNQTPEKPYTTPLPLQAEVTSPCY</sequence>
<organism evidence="3">
    <name type="scientific">Oryza brachyantha</name>
    <name type="common">malo sina</name>
    <dbReference type="NCBI Taxonomy" id="4533"/>
    <lineage>
        <taxon>Eukaryota</taxon>
        <taxon>Viridiplantae</taxon>
        <taxon>Streptophyta</taxon>
        <taxon>Embryophyta</taxon>
        <taxon>Tracheophyta</taxon>
        <taxon>Spermatophyta</taxon>
        <taxon>Magnoliopsida</taxon>
        <taxon>Liliopsida</taxon>
        <taxon>Poales</taxon>
        <taxon>Poaceae</taxon>
        <taxon>BOP clade</taxon>
        <taxon>Oryzoideae</taxon>
        <taxon>Oryzeae</taxon>
        <taxon>Oryzinae</taxon>
        <taxon>Oryza</taxon>
    </lineage>
</organism>
<protein>
    <submittedName>
        <fullName evidence="3">Uncharacterized protein</fullName>
    </submittedName>
</protein>
<evidence type="ECO:0000313" key="3">
    <source>
        <dbReference type="EnsemblPlants" id="OB02G29680.1"/>
    </source>
</evidence>